<dbReference type="EMBL" id="QRVK01000065">
    <property type="protein sequence ID" value="RGS35375.1"/>
    <property type="molecule type" value="Genomic_DNA"/>
</dbReference>
<gene>
    <name evidence="1" type="ORF">DWX94_13755</name>
</gene>
<protein>
    <submittedName>
        <fullName evidence="1">Uncharacterized protein</fullName>
    </submittedName>
</protein>
<evidence type="ECO:0000313" key="2">
    <source>
        <dbReference type="Proteomes" id="UP000283295"/>
    </source>
</evidence>
<name>A0A3R5WPY0_9FIRM</name>
<reference evidence="1 2" key="1">
    <citation type="submission" date="2018-08" db="EMBL/GenBank/DDBJ databases">
        <title>A genome reference for cultivated species of the human gut microbiota.</title>
        <authorList>
            <person name="Zou Y."/>
            <person name="Xue W."/>
            <person name="Luo G."/>
        </authorList>
    </citation>
    <scope>NUCLEOTIDE SEQUENCE [LARGE SCALE GENOMIC DNA]</scope>
    <source>
        <strain evidence="1 2">AF22-21</strain>
    </source>
</reference>
<accession>A0A3R5WPY0</accession>
<organism evidence="1 2">
    <name type="scientific">Coprococcus eutactus</name>
    <dbReference type="NCBI Taxonomy" id="33043"/>
    <lineage>
        <taxon>Bacteria</taxon>
        <taxon>Bacillati</taxon>
        <taxon>Bacillota</taxon>
        <taxon>Clostridia</taxon>
        <taxon>Lachnospirales</taxon>
        <taxon>Lachnospiraceae</taxon>
        <taxon>Coprococcus</taxon>
    </lineage>
</organism>
<dbReference type="AlphaFoldDB" id="A0A3R5WPY0"/>
<sequence length="179" mass="21591">MGKNYTTWGFLDVMDKNLLYDFANTVDGSKTCLFRDSNFAGSLTEDKEYYRSEMQKRQGYYLMWFVYRHVLGCDTLEKAKEYATEEILRQYRLWNFIWNSKMYVGIKGINEMRFWKVEDMAIILEILYYRYEFFEQMECFIRNTSNMRQARCKKAFLECQTMMGEAHYRNLILGEGEGA</sequence>
<dbReference type="Proteomes" id="UP000283295">
    <property type="component" value="Unassembled WGS sequence"/>
</dbReference>
<comment type="caution">
    <text evidence="1">The sequence shown here is derived from an EMBL/GenBank/DDBJ whole genome shotgun (WGS) entry which is preliminary data.</text>
</comment>
<proteinExistence type="predicted"/>
<evidence type="ECO:0000313" key="1">
    <source>
        <dbReference type="EMBL" id="RGS35375.1"/>
    </source>
</evidence>